<dbReference type="Proteomes" id="UP001530400">
    <property type="component" value="Unassembled WGS sequence"/>
</dbReference>
<keyword evidence="2" id="KW-1133">Transmembrane helix</keyword>
<keyword evidence="2" id="KW-0472">Membrane</keyword>
<organism evidence="3 4">
    <name type="scientific">Cyclotella atomus</name>
    <dbReference type="NCBI Taxonomy" id="382360"/>
    <lineage>
        <taxon>Eukaryota</taxon>
        <taxon>Sar</taxon>
        <taxon>Stramenopiles</taxon>
        <taxon>Ochrophyta</taxon>
        <taxon>Bacillariophyta</taxon>
        <taxon>Coscinodiscophyceae</taxon>
        <taxon>Thalassiosirophycidae</taxon>
        <taxon>Stephanodiscales</taxon>
        <taxon>Stephanodiscaceae</taxon>
        <taxon>Cyclotella</taxon>
    </lineage>
</organism>
<accession>A0ABD3PGV1</accession>
<dbReference type="AlphaFoldDB" id="A0ABD3PGV1"/>
<reference evidence="3 4" key="1">
    <citation type="submission" date="2024-10" db="EMBL/GenBank/DDBJ databases">
        <title>Updated reference genomes for cyclostephanoid diatoms.</title>
        <authorList>
            <person name="Roberts W.R."/>
            <person name="Alverson A.J."/>
        </authorList>
    </citation>
    <scope>NUCLEOTIDE SEQUENCE [LARGE SCALE GENOMIC DNA]</scope>
    <source>
        <strain evidence="3 4">AJA010-31</strain>
    </source>
</reference>
<sequence length="222" mass="23330">MSNPLSSSFGEQSRLDWGADSSLRGGSIASNDTGGATTSRYDPRTVSKVVDITDLVDDESDASDDENIVGHSSEGGAFAVLTKSGSRSNVTSATKQYGPGGTGMTRPLVAKQVLILLTLLGVIVGACVAIGYAVLGAREASPPVGENELLLQTAERVITACSELQLNEDMSECQNLCHARMCCFDSGKYNCEKDENKACAVFAGCEALVDGALLYEDELDEE</sequence>
<comment type="caution">
    <text evidence="3">The sequence shown here is derived from an EMBL/GenBank/DDBJ whole genome shotgun (WGS) entry which is preliminary data.</text>
</comment>
<evidence type="ECO:0000313" key="4">
    <source>
        <dbReference type="Proteomes" id="UP001530400"/>
    </source>
</evidence>
<protein>
    <submittedName>
        <fullName evidence="3">Uncharacterized protein</fullName>
    </submittedName>
</protein>
<feature type="compositionally biased region" description="Polar residues" evidence="1">
    <location>
        <begin position="28"/>
        <end position="40"/>
    </location>
</feature>
<evidence type="ECO:0000313" key="3">
    <source>
        <dbReference type="EMBL" id="KAL3787132.1"/>
    </source>
</evidence>
<name>A0ABD3PGV1_9STRA</name>
<keyword evidence="4" id="KW-1185">Reference proteome</keyword>
<dbReference type="EMBL" id="JALLPJ020000623">
    <property type="protein sequence ID" value="KAL3787132.1"/>
    <property type="molecule type" value="Genomic_DNA"/>
</dbReference>
<evidence type="ECO:0000256" key="1">
    <source>
        <dbReference type="SAM" id="MobiDB-lite"/>
    </source>
</evidence>
<evidence type="ECO:0000256" key="2">
    <source>
        <dbReference type="SAM" id="Phobius"/>
    </source>
</evidence>
<feature type="transmembrane region" description="Helical" evidence="2">
    <location>
        <begin position="113"/>
        <end position="135"/>
    </location>
</feature>
<feature type="region of interest" description="Disordered" evidence="1">
    <location>
        <begin position="1"/>
        <end position="42"/>
    </location>
</feature>
<gene>
    <name evidence="3" type="ORF">ACHAWO_005116</name>
</gene>
<feature type="compositionally biased region" description="Polar residues" evidence="1">
    <location>
        <begin position="1"/>
        <end position="11"/>
    </location>
</feature>
<keyword evidence="2" id="KW-0812">Transmembrane</keyword>
<proteinExistence type="predicted"/>